<protein>
    <submittedName>
        <fullName evidence="1">Membrane metallo-endopeptidase-like 1</fullName>
    </submittedName>
</protein>
<dbReference type="EMBL" id="BAAFST010000020">
    <property type="protein sequence ID" value="GAB1303103.1"/>
    <property type="molecule type" value="Genomic_DNA"/>
</dbReference>
<gene>
    <name evidence="1" type="ORF">APTSU1_001834400</name>
</gene>
<comment type="caution">
    <text evidence="1">The sequence shown here is derived from an EMBL/GenBank/DDBJ whole genome shotgun (WGS) entry which is preliminary data.</text>
</comment>
<evidence type="ECO:0000313" key="1">
    <source>
        <dbReference type="EMBL" id="GAB1303103.1"/>
    </source>
</evidence>
<organism evidence="1 2">
    <name type="scientific">Apodemus speciosus</name>
    <name type="common">Large Japanese field mouse</name>
    <dbReference type="NCBI Taxonomy" id="105296"/>
    <lineage>
        <taxon>Eukaryota</taxon>
        <taxon>Metazoa</taxon>
        <taxon>Chordata</taxon>
        <taxon>Craniata</taxon>
        <taxon>Vertebrata</taxon>
        <taxon>Euteleostomi</taxon>
        <taxon>Mammalia</taxon>
        <taxon>Eutheria</taxon>
        <taxon>Euarchontoglires</taxon>
        <taxon>Glires</taxon>
        <taxon>Rodentia</taxon>
        <taxon>Myomorpha</taxon>
        <taxon>Muroidea</taxon>
        <taxon>Muridae</taxon>
        <taxon>Murinae</taxon>
        <taxon>Apodemus</taxon>
    </lineage>
</organism>
<keyword evidence="2" id="KW-1185">Reference proteome</keyword>
<dbReference type="Proteomes" id="UP001623349">
    <property type="component" value="Unassembled WGS sequence"/>
</dbReference>
<evidence type="ECO:0000313" key="2">
    <source>
        <dbReference type="Proteomes" id="UP001623349"/>
    </source>
</evidence>
<sequence length="34" mass="4053">MSLRRQRQVDLSEFQDSLVYRVNSRTARTTTHNS</sequence>
<proteinExistence type="predicted"/>
<reference evidence="1 2" key="1">
    <citation type="submission" date="2024-08" db="EMBL/GenBank/DDBJ databases">
        <title>The draft genome of Apodemus speciosus.</title>
        <authorList>
            <person name="Nabeshima K."/>
            <person name="Suzuki S."/>
            <person name="Onuma M."/>
        </authorList>
    </citation>
    <scope>NUCLEOTIDE SEQUENCE [LARGE SCALE GENOMIC DNA]</scope>
    <source>
        <strain evidence="1">IB14-021</strain>
    </source>
</reference>
<name>A0ABQ0FV43_APOSI</name>
<accession>A0ABQ0FV43</accession>